<sequence>MDVRNKHIRVFEYEKITLHKDDKGRYLLPAELSKLYDFNDRNGNKFFTGIRDGVKFQNYVGVIQIGGLTIEILPKADQKKITHKEEYDHWHKVLLDMLRICRRIQISSVSEASLKRRYNSILDLYFETYLDELENLIHTGLIKKYRKQSGNLNALKGRIEFSKNIQKNLIHKERFYTHHQVYDYDHLINQILLEGLNVLSIISSNPILKDRISRITSLFPEVKKLKVQPTHFRNLKQTRKTAPYAKAIQIARMILLNYSPDIIRGQENMLTLLFDMNKLWEEYIYRMLIRVKADDITVSFQNSQAFWEQRTIRPDLVITKKGSSETFIIDTKWKVLDTHNPKPSDDDLKQMYAYNLYWNAKRSMLLYPNSSPIEERFGTFWKGRENPQDNQCKVGFVNILNAQGQLNFEIGQEVLDKMIE</sequence>
<organism evidence="1 2">
    <name type="scientific">Psychroflexus longus</name>
    <dbReference type="NCBI Taxonomy" id="2873596"/>
    <lineage>
        <taxon>Bacteria</taxon>
        <taxon>Pseudomonadati</taxon>
        <taxon>Bacteroidota</taxon>
        <taxon>Flavobacteriia</taxon>
        <taxon>Flavobacteriales</taxon>
        <taxon>Flavobacteriaceae</taxon>
        <taxon>Psychroflexus</taxon>
    </lineage>
</organism>
<dbReference type="EMBL" id="JAIQZE010000004">
    <property type="protein sequence ID" value="MBZ9778447.1"/>
    <property type="molecule type" value="Genomic_DNA"/>
</dbReference>
<name>A0ABS7XHL5_9FLAO</name>
<accession>A0ABS7XHL5</accession>
<dbReference type="Proteomes" id="UP001199314">
    <property type="component" value="Unassembled WGS sequence"/>
</dbReference>
<dbReference type="PANTHER" id="PTHR38733:SF1">
    <property type="entry name" value="TYPE IV METHYL-DIRECTED RESTRICTION ENZYME ECOKMCRBC"/>
    <property type="match status" value="1"/>
</dbReference>
<keyword evidence="2" id="KW-1185">Reference proteome</keyword>
<gene>
    <name evidence="1" type="ORF">LB452_05870</name>
</gene>
<dbReference type="Pfam" id="PF10117">
    <property type="entry name" value="McrBC"/>
    <property type="match status" value="1"/>
</dbReference>
<dbReference type="PANTHER" id="PTHR38733">
    <property type="entry name" value="PROTEIN MCRC"/>
    <property type="match status" value="1"/>
</dbReference>
<proteinExistence type="predicted"/>
<evidence type="ECO:0000313" key="2">
    <source>
        <dbReference type="Proteomes" id="UP001199314"/>
    </source>
</evidence>
<evidence type="ECO:0000313" key="1">
    <source>
        <dbReference type="EMBL" id="MBZ9778447.1"/>
    </source>
</evidence>
<dbReference type="InterPro" id="IPR019292">
    <property type="entry name" value="McrC"/>
</dbReference>
<comment type="caution">
    <text evidence="1">The sequence shown here is derived from an EMBL/GenBank/DDBJ whole genome shotgun (WGS) entry which is preliminary data.</text>
</comment>
<dbReference type="RefSeq" id="WP_224460802.1">
    <property type="nucleotide sequence ID" value="NZ_JAIQZE010000004.1"/>
</dbReference>
<reference evidence="2" key="1">
    <citation type="submission" date="2023-07" db="EMBL/GenBank/DDBJ databases">
        <title>Novel species isolated from saline lakes on Tibetan Plateau.</title>
        <authorList>
            <person name="Lu H."/>
        </authorList>
    </citation>
    <scope>NUCLEOTIDE SEQUENCE [LARGE SCALE GENOMIC DNA]</scope>
    <source>
        <strain evidence="2">CAK8W</strain>
    </source>
</reference>
<protein>
    <submittedName>
        <fullName evidence="1">McrC family protein</fullName>
    </submittedName>
</protein>